<accession>A0ABY4P7Q1</accession>
<keyword evidence="3" id="KW-1185">Reference proteome</keyword>
<dbReference type="InterPro" id="IPR010330">
    <property type="entry name" value="CoiA_nuc"/>
</dbReference>
<gene>
    <name evidence="2" type="ORF">MOO45_05900</name>
</gene>
<dbReference type="Pfam" id="PF06054">
    <property type="entry name" value="CoiA_nuc"/>
    <property type="match status" value="1"/>
</dbReference>
<protein>
    <submittedName>
        <fullName evidence="2">Competence protein CoiA</fullName>
    </submittedName>
</protein>
<proteinExistence type="predicted"/>
<evidence type="ECO:0000313" key="2">
    <source>
        <dbReference type="EMBL" id="UQS81733.1"/>
    </source>
</evidence>
<dbReference type="RefSeq" id="WP_249514001.1">
    <property type="nucleotide sequence ID" value="NZ_CP093366.1"/>
</dbReference>
<dbReference type="EMBL" id="CP093366">
    <property type="protein sequence ID" value="UQS81733.1"/>
    <property type="molecule type" value="Genomic_DNA"/>
</dbReference>
<evidence type="ECO:0000313" key="3">
    <source>
        <dbReference type="Proteomes" id="UP000831495"/>
    </source>
</evidence>
<feature type="domain" description="Competence protein CoiA nuclease-like" evidence="1">
    <location>
        <begin position="55"/>
        <end position="185"/>
    </location>
</feature>
<reference evidence="2" key="1">
    <citation type="journal article" date="2022" name="Int. J. Syst. Evol. Microbiol.">
        <title>Apilactobacillus apisilvae sp. nov., Nicolia spurrieriana gen. nov. sp. nov., Bombilactobacillus folatiphilus sp. nov. and Bombilactobacillus thymidiniphilus sp. nov., four new lactic acid bacterial isolates from stingless bees Tetragonula carbonaria and Austroplebeia australis.</title>
        <authorList>
            <person name="Oliphant S.A."/>
            <person name="Watson-Haigh N.S."/>
            <person name="Sumby K.M."/>
            <person name="Gardner J."/>
            <person name="Groom S."/>
            <person name="Jiranek V."/>
        </authorList>
    </citation>
    <scope>NUCLEOTIDE SEQUENCE</scope>
    <source>
        <strain evidence="2">SG4_D2</strain>
    </source>
</reference>
<sequence>MLIAKNEFGKLIYAQSYHAPEKVFCPDCGKKVQLVVRGQQRPYFRHQTHHVGNNETVAHFRGKTWLAKWFAPYFDVSLEYVLDEKQRIDVYVTDSKTQLAIEYQCAMISAEALHNRQQQYWDKGLHPLWIFGEHHHQLNQKVSHLQTILSFNRQWGYYVLYKLPNEDYLRLYYNFMMHPASKKVYWQLQKIRTWPQLLKFQPHLIDYQLEPIDWSHWYLLHCRRPDLQFIQVQNWCYQNRQSLEVYIKKTPSQTMFPIYNYLPCYLPLLSQISGQKTITLPLVKEKFISISVTQDEQKFLFLDH</sequence>
<evidence type="ECO:0000259" key="1">
    <source>
        <dbReference type="Pfam" id="PF06054"/>
    </source>
</evidence>
<name>A0ABY4P7Q1_9LACO</name>
<organism evidence="2 3">
    <name type="scientific">Bombilactobacillus folatiphilus</name>
    <dbReference type="NCBI Taxonomy" id="2923362"/>
    <lineage>
        <taxon>Bacteria</taxon>
        <taxon>Bacillati</taxon>
        <taxon>Bacillota</taxon>
        <taxon>Bacilli</taxon>
        <taxon>Lactobacillales</taxon>
        <taxon>Lactobacillaceae</taxon>
        <taxon>Bombilactobacillus</taxon>
    </lineage>
</organism>
<dbReference type="Proteomes" id="UP000831495">
    <property type="component" value="Chromosome"/>
</dbReference>